<dbReference type="GO" id="GO:0016020">
    <property type="term" value="C:membrane"/>
    <property type="evidence" value="ECO:0007669"/>
    <property type="project" value="UniProtKB-SubCell"/>
</dbReference>
<reference evidence="6 7" key="1">
    <citation type="journal article" date="2013" name="Genome Announc.">
        <title>Genome Sequence of Campylobacter showae UNSWCD, Isolated from a Patient with Crohn's Disease.</title>
        <authorList>
            <person name="Tay A.P."/>
            <person name="Kaakoush N.O."/>
            <person name="Deshpande N.P."/>
            <person name="Chen Z."/>
            <person name="Mitchell H."/>
            <person name="Wilkins M.R."/>
        </authorList>
    </citation>
    <scope>NUCLEOTIDE SEQUENCE [LARGE SCALE GENOMIC DNA]</scope>
    <source>
        <strain evidence="6 7">CSUNSWCD</strain>
    </source>
</reference>
<protein>
    <submittedName>
        <fullName evidence="6">Magnesium and cobalt transport protein CorA</fullName>
    </submittedName>
</protein>
<proteinExistence type="predicted"/>
<dbReference type="SUPFAM" id="SSF144083">
    <property type="entry name" value="Magnesium transport protein CorA, transmembrane region"/>
    <property type="match status" value="1"/>
</dbReference>
<evidence type="ECO:0000256" key="1">
    <source>
        <dbReference type="ARBA" id="ARBA00004141"/>
    </source>
</evidence>
<evidence type="ECO:0000256" key="5">
    <source>
        <dbReference type="SAM" id="Phobius"/>
    </source>
</evidence>
<accession>M5IKL6</accession>
<dbReference type="STRING" id="1244083.CSUNSWCD_1638"/>
<dbReference type="Pfam" id="PF01544">
    <property type="entry name" value="CorA"/>
    <property type="match status" value="1"/>
</dbReference>
<dbReference type="InterPro" id="IPR045863">
    <property type="entry name" value="CorA_TM1_TM2"/>
</dbReference>
<evidence type="ECO:0000256" key="4">
    <source>
        <dbReference type="ARBA" id="ARBA00023136"/>
    </source>
</evidence>
<evidence type="ECO:0000313" key="7">
    <source>
        <dbReference type="Proteomes" id="UP000011939"/>
    </source>
</evidence>
<feature type="transmembrane region" description="Helical" evidence="5">
    <location>
        <begin position="213"/>
        <end position="236"/>
    </location>
</feature>
<name>M5IKL6_9BACT</name>
<dbReference type="Gene3D" id="1.20.58.340">
    <property type="entry name" value="Magnesium transport protein CorA, transmembrane region"/>
    <property type="match status" value="1"/>
</dbReference>
<keyword evidence="4 5" id="KW-0472">Membrane</keyword>
<gene>
    <name evidence="6" type="ORF">CSUNSWCD_1638</name>
</gene>
<feature type="transmembrane region" description="Helical" evidence="5">
    <location>
        <begin position="179"/>
        <end position="201"/>
    </location>
</feature>
<dbReference type="PATRIC" id="fig|1244083.3.peg.880"/>
<dbReference type="EMBL" id="AMZQ01000005">
    <property type="protein sequence ID" value="EKU11600.1"/>
    <property type="molecule type" value="Genomic_DNA"/>
</dbReference>
<dbReference type="eggNOG" id="COG0598">
    <property type="taxonomic scope" value="Bacteria"/>
</dbReference>
<keyword evidence="3 5" id="KW-1133">Transmembrane helix</keyword>
<dbReference type="RefSeq" id="WP_009494327.1">
    <property type="nucleotide sequence ID" value="NZ_AMZQ01000005.1"/>
</dbReference>
<dbReference type="AlphaFoldDB" id="M5IKL6"/>
<comment type="subcellular location">
    <subcellularLocation>
        <location evidence="1">Membrane</location>
        <topology evidence="1">Multi-pass membrane protein</topology>
    </subcellularLocation>
</comment>
<evidence type="ECO:0000256" key="3">
    <source>
        <dbReference type="ARBA" id="ARBA00022989"/>
    </source>
</evidence>
<dbReference type="Proteomes" id="UP000011939">
    <property type="component" value="Unassembled WGS sequence"/>
</dbReference>
<dbReference type="InterPro" id="IPR002523">
    <property type="entry name" value="MgTranspt_CorA/ZnTranspt_ZntB"/>
</dbReference>
<sequence length="241" mass="27302">MSENSQNLKPGARAVTGYFYAESYEYLNFATSAQLAHYKFFFKDGEIFTDEALSERTSIDELTAAIKKILNSHKEKISRYLGHLESFETIYKKPKEYPEFMKRHAELKYEISKFYNKISRLQDALITCANEQTALKKPLKRFIAETGAAKSVVAECGAELDDIYAHIQSVKNDKINRNIYILTLLSALFLPLNLITGFFGMNTNGMFLNGFQNGTAVVAGSMLALFATLAGLFYFLGKRRE</sequence>
<comment type="caution">
    <text evidence="6">The sequence shown here is derived from an EMBL/GenBank/DDBJ whole genome shotgun (WGS) entry which is preliminary data.</text>
</comment>
<organism evidence="6 7">
    <name type="scientific">Campylobacter showae CSUNSWCD</name>
    <dbReference type="NCBI Taxonomy" id="1244083"/>
    <lineage>
        <taxon>Bacteria</taxon>
        <taxon>Pseudomonadati</taxon>
        <taxon>Campylobacterota</taxon>
        <taxon>Epsilonproteobacteria</taxon>
        <taxon>Campylobacterales</taxon>
        <taxon>Campylobacteraceae</taxon>
        <taxon>Campylobacter</taxon>
    </lineage>
</organism>
<evidence type="ECO:0000313" key="6">
    <source>
        <dbReference type="EMBL" id="EKU11600.1"/>
    </source>
</evidence>
<dbReference type="GO" id="GO:0046873">
    <property type="term" value="F:metal ion transmembrane transporter activity"/>
    <property type="evidence" value="ECO:0007669"/>
    <property type="project" value="InterPro"/>
</dbReference>
<evidence type="ECO:0000256" key="2">
    <source>
        <dbReference type="ARBA" id="ARBA00022692"/>
    </source>
</evidence>
<keyword evidence="2 5" id="KW-0812">Transmembrane</keyword>
<dbReference type="OrthoDB" id="9803416at2"/>